<dbReference type="Proteomes" id="UP000616499">
    <property type="component" value="Unassembled WGS sequence"/>
</dbReference>
<name>A0ABQ2GX05_9PSED</name>
<evidence type="ECO:0000313" key="3">
    <source>
        <dbReference type="Proteomes" id="UP000616499"/>
    </source>
</evidence>
<dbReference type="EMBL" id="BMNW01000005">
    <property type="protein sequence ID" value="GGM15411.1"/>
    <property type="molecule type" value="Genomic_DNA"/>
</dbReference>
<keyword evidence="3" id="KW-1185">Reference proteome</keyword>
<evidence type="ECO:0008006" key="4">
    <source>
        <dbReference type="Google" id="ProtNLM"/>
    </source>
</evidence>
<proteinExistence type="predicted"/>
<protein>
    <recommendedName>
        <fullName evidence="4">Paraquat-inducible protein A</fullName>
    </recommendedName>
</protein>
<organism evidence="2 3">
    <name type="scientific">Pseudomonas asuensis</name>
    <dbReference type="NCBI Taxonomy" id="1825787"/>
    <lineage>
        <taxon>Bacteria</taxon>
        <taxon>Pseudomonadati</taxon>
        <taxon>Pseudomonadota</taxon>
        <taxon>Gammaproteobacteria</taxon>
        <taxon>Pseudomonadales</taxon>
        <taxon>Pseudomonadaceae</taxon>
        <taxon>Pseudomonas</taxon>
    </lineage>
</organism>
<gene>
    <name evidence="2" type="ORF">GCM10009425_27930</name>
</gene>
<keyword evidence="1" id="KW-0472">Membrane</keyword>
<sequence length="137" mass="15546">MFGQQTHDTVWGAVMALYRADMTVIASLVLLCSFCIPLFKLLCQLSVLISLKWPAIKAIGILALRCYQHLREWGMWEIYLLGILVAMVKVGDVAELSLGMGLFCFVALLLIQIWLDSLISPQQLWQEMEWESDHASD</sequence>
<accession>A0ABQ2GX05</accession>
<evidence type="ECO:0000256" key="1">
    <source>
        <dbReference type="SAM" id="Phobius"/>
    </source>
</evidence>
<evidence type="ECO:0000313" key="2">
    <source>
        <dbReference type="EMBL" id="GGM15411.1"/>
    </source>
</evidence>
<dbReference type="InterPro" id="IPR007498">
    <property type="entry name" value="PqiA-like"/>
</dbReference>
<keyword evidence="1" id="KW-1133">Transmembrane helix</keyword>
<comment type="caution">
    <text evidence="2">The sequence shown here is derived from an EMBL/GenBank/DDBJ whole genome shotgun (WGS) entry which is preliminary data.</text>
</comment>
<reference evidence="3" key="1">
    <citation type="journal article" date="2019" name="Int. J. Syst. Evol. Microbiol.">
        <title>The Global Catalogue of Microorganisms (GCM) 10K type strain sequencing project: providing services to taxonomists for standard genome sequencing and annotation.</title>
        <authorList>
            <consortium name="The Broad Institute Genomics Platform"/>
            <consortium name="The Broad Institute Genome Sequencing Center for Infectious Disease"/>
            <person name="Wu L."/>
            <person name="Ma J."/>
        </authorList>
    </citation>
    <scope>NUCLEOTIDE SEQUENCE [LARGE SCALE GENOMIC DNA]</scope>
    <source>
        <strain evidence="3">JCM 13501</strain>
    </source>
</reference>
<feature type="transmembrane region" description="Helical" evidence="1">
    <location>
        <begin position="96"/>
        <end position="115"/>
    </location>
</feature>
<keyword evidence="1" id="KW-0812">Transmembrane</keyword>
<dbReference type="Pfam" id="PF04403">
    <property type="entry name" value="PqiA"/>
    <property type="match status" value="1"/>
</dbReference>
<feature type="transmembrane region" description="Helical" evidence="1">
    <location>
        <begin position="24"/>
        <end position="51"/>
    </location>
</feature>